<dbReference type="SUPFAM" id="SSF52540">
    <property type="entry name" value="P-loop containing nucleoside triphosphate hydrolases"/>
    <property type="match status" value="1"/>
</dbReference>
<feature type="domain" description="CobQ/CobB/MinD/ParA nucleotide binding" evidence="2">
    <location>
        <begin position="223"/>
        <end position="313"/>
    </location>
</feature>
<dbReference type="PANTHER" id="PTHR43384:SF14">
    <property type="entry name" value="ESX-1 SECRETION-ASSOCIATED PROTEIN ESPI"/>
    <property type="match status" value="1"/>
</dbReference>
<proteinExistence type="predicted"/>
<keyword evidence="4" id="KW-1185">Reference proteome</keyword>
<sequence>MWKDRRTLANHHGAPAQPPWLQGYRPRSNGSPPALPAGDFVSEVPVRADSVQDVEVADTTFNSTDGHWAISDADAESTVSQPDSSLNSHDPVEARAAELLNLLGQNRPGADEPVDEEPVRSVDLLSDDTTQERGGSPEWDVPSWEAPAAPSHPQQYPSQHHTLRPLDEAAIANRGRFAPRSGWRRAVYRVSAGRVNPGDSARDRRRDELYARIRQPIRGDFRIAVLSIKGGVGKTTTTLGLGSAFARIRTDRVIAVDANPDRGTLAQRVDDPSRATVRDLLSDPNITRYSDVRAYTRMSESRLEVLGSPIDPAISEAFCEVDYRRTVDILQSYYNIVLTDCGTGIMHSAMAGVLDLAHAVVLVSSPALDAARSASATLEWLTQHGYSGLAQESHLVLSAARPGASAVHMEKVYEHFQSRCRSVHLIPFDFHLAEGGEIDVDLLKPATFEAYVELAGVISEKFGLLRSNV</sequence>
<dbReference type="Gene3D" id="3.40.50.300">
    <property type="entry name" value="P-loop containing nucleotide triphosphate hydrolases"/>
    <property type="match status" value="1"/>
</dbReference>
<evidence type="ECO:0000313" key="4">
    <source>
        <dbReference type="Proteomes" id="UP000195331"/>
    </source>
</evidence>
<dbReference type="AlphaFoldDB" id="A0A1Y0CDE6"/>
<evidence type="ECO:0000313" key="3">
    <source>
        <dbReference type="EMBL" id="ART73283.1"/>
    </source>
</evidence>
<organism evidence="3 4">
    <name type="scientific">Mycobacterium dioxanotrophicus</name>
    <dbReference type="NCBI Taxonomy" id="482462"/>
    <lineage>
        <taxon>Bacteria</taxon>
        <taxon>Bacillati</taxon>
        <taxon>Actinomycetota</taxon>
        <taxon>Actinomycetes</taxon>
        <taxon>Mycobacteriales</taxon>
        <taxon>Mycobacteriaceae</taxon>
        <taxon>Mycobacterium</taxon>
    </lineage>
</organism>
<dbReference type="EMBL" id="CP020809">
    <property type="protein sequence ID" value="ART73283.1"/>
    <property type="molecule type" value="Genomic_DNA"/>
</dbReference>
<dbReference type="Pfam" id="PF01656">
    <property type="entry name" value="CbiA"/>
    <property type="match status" value="1"/>
</dbReference>
<dbReference type="OrthoDB" id="3204399at2"/>
<gene>
    <name evidence="3" type="ORF">BTO20_36355</name>
</gene>
<dbReference type="GO" id="GO:0051782">
    <property type="term" value="P:negative regulation of cell division"/>
    <property type="evidence" value="ECO:0007669"/>
    <property type="project" value="TreeGrafter"/>
</dbReference>
<accession>A0A1Y0CDE6</accession>
<dbReference type="GO" id="GO:0009898">
    <property type="term" value="C:cytoplasmic side of plasma membrane"/>
    <property type="evidence" value="ECO:0007669"/>
    <property type="project" value="TreeGrafter"/>
</dbReference>
<feature type="region of interest" description="Disordered" evidence="1">
    <location>
        <begin position="105"/>
        <end position="160"/>
    </location>
</feature>
<name>A0A1Y0CDE6_9MYCO</name>
<dbReference type="KEGG" id="mdx:BTO20_36355"/>
<dbReference type="GO" id="GO:0005829">
    <property type="term" value="C:cytosol"/>
    <property type="evidence" value="ECO:0007669"/>
    <property type="project" value="TreeGrafter"/>
</dbReference>
<dbReference type="InterPro" id="IPR002586">
    <property type="entry name" value="CobQ/CobB/MinD/ParA_Nub-bd_dom"/>
</dbReference>
<evidence type="ECO:0000259" key="2">
    <source>
        <dbReference type="Pfam" id="PF01656"/>
    </source>
</evidence>
<dbReference type="Proteomes" id="UP000195331">
    <property type="component" value="Chromosome"/>
</dbReference>
<dbReference type="InterPro" id="IPR050625">
    <property type="entry name" value="ParA/MinD_ATPase"/>
</dbReference>
<reference evidence="3 4" key="1">
    <citation type="submission" date="2017-04" db="EMBL/GenBank/DDBJ databases">
        <title>Whole Genome Sequence of 1,4-Dioxane Degrading Bacterium Mycobacterium dioxanotrophicus PH-06.</title>
        <authorList>
            <person name="He Y."/>
        </authorList>
    </citation>
    <scope>NUCLEOTIDE SEQUENCE [LARGE SCALE GENOMIC DNA]</scope>
    <source>
        <strain evidence="3 4">PH-06</strain>
    </source>
</reference>
<dbReference type="PANTHER" id="PTHR43384">
    <property type="entry name" value="SEPTUM SITE-DETERMINING PROTEIN MIND HOMOLOG, CHLOROPLASTIC-RELATED"/>
    <property type="match status" value="1"/>
</dbReference>
<dbReference type="GO" id="GO:0016887">
    <property type="term" value="F:ATP hydrolysis activity"/>
    <property type="evidence" value="ECO:0007669"/>
    <property type="project" value="TreeGrafter"/>
</dbReference>
<dbReference type="InterPro" id="IPR027417">
    <property type="entry name" value="P-loop_NTPase"/>
</dbReference>
<evidence type="ECO:0000256" key="1">
    <source>
        <dbReference type="SAM" id="MobiDB-lite"/>
    </source>
</evidence>
<dbReference type="GO" id="GO:0005524">
    <property type="term" value="F:ATP binding"/>
    <property type="evidence" value="ECO:0007669"/>
    <property type="project" value="TreeGrafter"/>
</dbReference>
<protein>
    <recommendedName>
        <fullName evidence="2">CobQ/CobB/MinD/ParA nucleotide binding domain-containing protein</fullName>
    </recommendedName>
</protein>
<feature type="region of interest" description="Disordered" evidence="1">
    <location>
        <begin position="1"/>
        <end position="39"/>
    </location>
</feature>